<dbReference type="CDD" id="cd07377">
    <property type="entry name" value="WHTH_GntR"/>
    <property type="match status" value="1"/>
</dbReference>
<feature type="domain" description="HTH gntR-type" evidence="4">
    <location>
        <begin position="9"/>
        <end position="77"/>
    </location>
</feature>
<reference evidence="5 7" key="1">
    <citation type="submission" date="2016-10" db="EMBL/GenBank/DDBJ databases">
        <title>Complete Genome Sequence of Acetogen Clostridium formicoaceticum ATCC 27076.</title>
        <authorList>
            <person name="Bao T."/>
            <person name="Cheng C."/>
            <person name="Zhao J."/>
            <person name="Yang S.-T."/>
            <person name="Wang J."/>
            <person name="Wang M."/>
        </authorList>
    </citation>
    <scope>NUCLEOTIDE SEQUENCE [LARGE SCALE GENOMIC DNA]</scope>
    <source>
        <strain evidence="5 7">ATCC 27076</strain>
    </source>
</reference>
<evidence type="ECO:0000259" key="4">
    <source>
        <dbReference type="PROSITE" id="PS50949"/>
    </source>
</evidence>
<organism evidence="6 8">
    <name type="scientific">Clostridium formicaceticum</name>
    <dbReference type="NCBI Taxonomy" id="1497"/>
    <lineage>
        <taxon>Bacteria</taxon>
        <taxon>Bacillati</taxon>
        <taxon>Bacillota</taxon>
        <taxon>Clostridia</taxon>
        <taxon>Eubacteriales</taxon>
        <taxon>Clostridiaceae</taxon>
        <taxon>Clostridium</taxon>
    </lineage>
</organism>
<dbReference type="PANTHER" id="PTHR43537">
    <property type="entry name" value="TRANSCRIPTIONAL REGULATOR, GNTR FAMILY"/>
    <property type="match status" value="1"/>
</dbReference>
<keyword evidence="3" id="KW-0804">Transcription</keyword>
<dbReference type="GO" id="GO:0003677">
    <property type="term" value="F:DNA binding"/>
    <property type="evidence" value="ECO:0007669"/>
    <property type="project" value="UniProtKB-KW"/>
</dbReference>
<dbReference type="KEGG" id="cfm:BJL90_20350"/>
<dbReference type="Pfam" id="PF00392">
    <property type="entry name" value="GntR"/>
    <property type="match status" value="1"/>
</dbReference>
<dbReference type="InterPro" id="IPR036390">
    <property type="entry name" value="WH_DNA-bd_sf"/>
</dbReference>
<evidence type="ECO:0000256" key="1">
    <source>
        <dbReference type="ARBA" id="ARBA00023015"/>
    </source>
</evidence>
<dbReference type="AlphaFoldDB" id="A0AAC9RK81"/>
<evidence type="ECO:0000313" key="7">
    <source>
        <dbReference type="Proteomes" id="UP000177894"/>
    </source>
</evidence>
<evidence type="ECO:0000256" key="3">
    <source>
        <dbReference type="ARBA" id="ARBA00023163"/>
    </source>
</evidence>
<accession>A0AAC9RK81</accession>
<dbReference type="InterPro" id="IPR036388">
    <property type="entry name" value="WH-like_DNA-bd_sf"/>
</dbReference>
<dbReference type="Proteomes" id="UP000192478">
    <property type="component" value="Chromosome"/>
</dbReference>
<dbReference type="InterPro" id="IPR000524">
    <property type="entry name" value="Tscrpt_reg_HTH_GntR"/>
</dbReference>
<dbReference type="SUPFAM" id="SSF46785">
    <property type="entry name" value="Winged helix' DNA-binding domain"/>
    <property type="match status" value="1"/>
</dbReference>
<keyword evidence="7" id="KW-1185">Reference proteome</keyword>
<dbReference type="InterPro" id="IPR008920">
    <property type="entry name" value="TF_FadR/GntR_C"/>
</dbReference>
<dbReference type="InterPro" id="IPR011711">
    <property type="entry name" value="GntR_C"/>
</dbReference>
<dbReference type="SUPFAM" id="SSF48008">
    <property type="entry name" value="GntR ligand-binding domain-like"/>
    <property type="match status" value="1"/>
</dbReference>
<protein>
    <submittedName>
        <fullName evidence="5">GntR family transcriptional regulator</fullName>
    </submittedName>
    <submittedName>
        <fullName evidence="6">HTH-type transcriptional regulator LutR</fullName>
    </submittedName>
</protein>
<name>A0AAC9RK81_9CLOT</name>
<dbReference type="SMART" id="SM00345">
    <property type="entry name" value="HTH_GNTR"/>
    <property type="match status" value="1"/>
</dbReference>
<gene>
    <name evidence="6" type="primary">lutR_2</name>
    <name evidence="5" type="ORF">BJL90_20350</name>
    <name evidence="6" type="ORF">CLFO_30450</name>
</gene>
<reference evidence="6 8" key="2">
    <citation type="submission" date="2017-03" db="EMBL/GenBank/DDBJ databases">
        <title>Complete sequence of Clostridium formicaceticum DSM 92.</title>
        <authorList>
            <person name="Poehlein A."/>
            <person name="Karl M."/>
            <person name="Bengelsdorf F.R."/>
            <person name="Duerre P."/>
            <person name="Daniel R."/>
        </authorList>
    </citation>
    <scope>NUCLEOTIDE SEQUENCE [LARGE SCALE GENOMIC DNA]</scope>
    <source>
        <strain evidence="6 8">DSM 92</strain>
    </source>
</reference>
<dbReference type="EMBL" id="CP020559">
    <property type="protein sequence ID" value="ARE88639.1"/>
    <property type="molecule type" value="Genomic_DNA"/>
</dbReference>
<proteinExistence type="predicted"/>
<sequence>MAIKQVKKLSVSEQVFEQLKQQLLNNEWKQGEKIPSENDLAEAFGVSRVTVRQAIQKLTTLGLLETKLGEGSFVKEVKPGLYMNTIIPIAYLGEDSLQEVLEFRRAIEGVVAELATEKITEDDINELENCYKQMEIHKDNLELFSKADFDFHLILAKATKNSLFIQIFSIIYDVLYDAMTKVVYKRGNTAGLYFHKLLLETIKKGDPKEVRKIMDEHMLDNKNIFDNDAEREE</sequence>
<keyword evidence="1" id="KW-0805">Transcription regulation</keyword>
<dbReference type="Proteomes" id="UP000177894">
    <property type="component" value="Chromosome"/>
</dbReference>
<dbReference type="PROSITE" id="PS50949">
    <property type="entry name" value="HTH_GNTR"/>
    <property type="match status" value="1"/>
</dbReference>
<dbReference type="RefSeq" id="WP_070972538.1">
    <property type="nucleotide sequence ID" value="NZ_CP020559.1"/>
</dbReference>
<evidence type="ECO:0000313" key="8">
    <source>
        <dbReference type="Proteomes" id="UP000192478"/>
    </source>
</evidence>
<dbReference type="PRINTS" id="PR00035">
    <property type="entry name" value="HTHGNTR"/>
</dbReference>
<evidence type="ECO:0000313" key="6">
    <source>
        <dbReference type="EMBL" id="ARE88639.1"/>
    </source>
</evidence>
<evidence type="ECO:0000256" key="2">
    <source>
        <dbReference type="ARBA" id="ARBA00023125"/>
    </source>
</evidence>
<dbReference type="Pfam" id="PF07729">
    <property type="entry name" value="FCD"/>
    <property type="match status" value="1"/>
</dbReference>
<keyword evidence="2" id="KW-0238">DNA-binding</keyword>
<dbReference type="EMBL" id="CP017603">
    <property type="protein sequence ID" value="AOY78007.1"/>
    <property type="molecule type" value="Genomic_DNA"/>
</dbReference>
<dbReference type="GO" id="GO:0003700">
    <property type="term" value="F:DNA-binding transcription factor activity"/>
    <property type="evidence" value="ECO:0007669"/>
    <property type="project" value="InterPro"/>
</dbReference>
<dbReference type="Gene3D" id="1.20.120.530">
    <property type="entry name" value="GntR ligand-binding domain-like"/>
    <property type="match status" value="1"/>
</dbReference>
<dbReference type="PANTHER" id="PTHR43537:SF5">
    <property type="entry name" value="UXU OPERON TRANSCRIPTIONAL REGULATOR"/>
    <property type="match status" value="1"/>
</dbReference>
<evidence type="ECO:0000313" key="5">
    <source>
        <dbReference type="EMBL" id="AOY78007.1"/>
    </source>
</evidence>
<dbReference type="Gene3D" id="1.10.10.10">
    <property type="entry name" value="Winged helix-like DNA-binding domain superfamily/Winged helix DNA-binding domain"/>
    <property type="match status" value="1"/>
</dbReference>
<dbReference type="SMART" id="SM00895">
    <property type="entry name" value="FCD"/>
    <property type="match status" value="1"/>
</dbReference>